<evidence type="ECO:0000313" key="1">
    <source>
        <dbReference type="EMBL" id="ACK70164.1"/>
    </source>
</evidence>
<accession>B7KB54</accession>
<dbReference type="PANTHER" id="PTHR38009">
    <property type="entry name" value="CONSERVED HYPOTHETICAL PHAGE TAIL PROTEIN"/>
    <property type="match status" value="1"/>
</dbReference>
<dbReference type="GO" id="GO:0005198">
    <property type="term" value="F:structural molecule activity"/>
    <property type="evidence" value="ECO:0007669"/>
    <property type="project" value="InterPro"/>
</dbReference>
<protein>
    <recommendedName>
        <fullName evidence="3">Phage tail protein</fullName>
    </recommendedName>
</protein>
<dbReference type="PANTHER" id="PTHR38009:SF1">
    <property type="entry name" value="CONSERVED HYPOTHETICAL PHAGE TAIL PROTEIN"/>
    <property type="match status" value="1"/>
</dbReference>
<gene>
    <name evidence="1" type="ordered locus">PCC7424_1729</name>
</gene>
<name>B7KB54_GLOC7</name>
<dbReference type="OrthoDB" id="453972at2"/>
<evidence type="ECO:0008006" key="3">
    <source>
        <dbReference type="Google" id="ProtNLM"/>
    </source>
</evidence>
<dbReference type="Proteomes" id="UP000002384">
    <property type="component" value="Chromosome"/>
</dbReference>
<dbReference type="STRING" id="65393.PCC7424_1729"/>
<dbReference type="EMBL" id="CP001291">
    <property type="protein sequence ID" value="ACK70164.1"/>
    <property type="molecule type" value="Genomic_DNA"/>
</dbReference>
<reference evidence="2" key="1">
    <citation type="journal article" date="2011" name="MBio">
        <title>Novel metabolic attributes of the genus Cyanothece, comprising a group of unicellular nitrogen-fixing Cyanobacteria.</title>
        <authorList>
            <person name="Bandyopadhyay A."/>
            <person name="Elvitigala T."/>
            <person name="Welsh E."/>
            <person name="Stockel J."/>
            <person name="Liberton M."/>
            <person name="Min H."/>
            <person name="Sherman L.A."/>
            <person name="Pakrasi H.B."/>
        </authorList>
    </citation>
    <scope>NUCLEOTIDE SEQUENCE [LARGE SCALE GENOMIC DNA]</scope>
    <source>
        <strain evidence="2">PCC 7424</strain>
    </source>
</reference>
<dbReference type="Pfam" id="PF06841">
    <property type="entry name" value="Phage_T4_gp19"/>
    <property type="match status" value="1"/>
</dbReference>
<dbReference type="InterPro" id="IPR011747">
    <property type="entry name" value="CHP02241"/>
</dbReference>
<organism evidence="1 2">
    <name type="scientific">Gloeothece citriformis (strain PCC 7424)</name>
    <name type="common">Cyanothece sp. (strain PCC 7424)</name>
    <dbReference type="NCBI Taxonomy" id="65393"/>
    <lineage>
        <taxon>Bacteria</taxon>
        <taxon>Bacillati</taxon>
        <taxon>Cyanobacteriota</taxon>
        <taxon>Cyanophyceae</taxon>
        <taxon>Oscillatoriophycideae</taxon>
        <taxon>Chroococcales</taxon>
        <taxon>Aphanothecaceae</taxon>
        <taxon>Gloeothece</taxon>
        <taxon>Gloeothece citriformis</taxon>
    </lineage>
</organism>
<evidence type="ECO:0000313" key="2">
    <source>
        <dbReference type="Proteomes" id="UP000002384"/>
    </source>
</evidence>
<proteinExistence type="predicted"/>
<dbReference type="KEGG" id="cyc:PCC7424_1729"/>
<dbReference type="HOGENOM" id="CLU_101335_1_0_3"/>
<dbReference type="RefSeq" id="WP_012599107.1">
    <property type="nucleotide sequence ID" value="NC_011729.1"/>
</dbReference>
<dbReference type="eggNOG" id="ENOG502Z81Y">
    <property type="taxonomic scope" value="Bacteria"/>
</dbReference>
<sequence>MPDIQYVTNSKFYFEIDGITGLIVKSVTGPEISMDIVGGDTAIGVTKDAKTQTQATIGGVKYNSTITLTYVAGNESDQKKLSDWYNDCHPDTYSGGGSKAMGSRKTGKLSIYNPDGKEAMRFDFTDLFPGNKQQVSSLSIEESGKLAEDTLELYFTKVVRAV</sequence>
<dbReference type="InterPro" id="IPR010667">
    <property type="entry name" value="Phage_T4_Gp19"/>
</dbReference>
<keyword evidence="2" id="KW-1185">Reference proteome</keyword>
<dbReference type="AlphaFoldDB" id="B7KB54"/>